<evidence type="ECO:0000313" key="1">
    <source>
        <dbReference type="EMBL" id="PCS22510.1"/>
    </source>
</evidence>
<evidence type="ECO:0008006" key="3">
    <source>
        <dbReference type="Google" id="ProtNLM"/>
    </source>
</evidence>
<proteinExistence type="predicted"/>
<comment type="caution">
    <text evidence="1">The sequence shown here is derived from an EMBL/GenBank/DDBJ whole genome shotgun (WGS) entry which is preliminary data.</text>
</comment>
<accession>A0A2A5T307</accession>
<evidence type="ECO:0000313" key="2">
    <source>
        <dbReference type="Proteomes" id="UP000219020"/>
    </source>
</evidence>
<dbReference type="OrthoDB" id="5817147at2"/>
<sequence>MNLKQAQFLSEAYLPREDLHDAVLAVLIEGMSVYEAERTHKLPACSLGRAVKKIQRIYDHAEQVMRLEN</sequence>
<dbReference type="AlphaFoldDB" id="A0A2A5T307"/>
<organism evidence="1 2">
    <name type="scientific">Candidatus Enterovibrio escicola</name>
    <dbReference type="NCBI Taxonomy" id="1927127"/>
    <lineage>
        <taxon>Bacteria</taxon>
        <taxon>Pseudomonadati</taxon>
        <taxon>Pseudomonadota</taxon>
        <taxon>Gammaproteobacteria</taxon>
        <taxon>Vibrionales</taxon>
        <taxon>Vibrionaceae</taxon>
        <taxon>Enterovibrio</taxon>
    </lineage>
</organism>
<dbReference type="EMBL" id="NBYY01000017">
    <property type="protein sequence ID" value="PCS22510.1"/>
    <property type="molecule type" value="Genomic_DNA"/>
</dbReference>
<reference evidence="2" key="1">
    <citation type="submission" date="2017-04" db="EMBL/GenBank/DDBJ databases">
        <title>Genome evolution of the luminous symbionts of deep sea anglerfish.</title>
        <authorList>
            <person name="Hendry T.A."/>
        </authorList>
    </citation>
    <scope>NUCLEOTIDE SEQUENCE [LARGE SCALE GENOMIC DNA]</scope>
</reference>
<keyword evidence="2" id="KW-1185">Reference proteome</keyword>
<dbReference type="Proteomes" id="UP000219020">
    <property type="component" value="Unassembled WGS sequence"/>
</dbReference>
<protein>
    <recommendedName>
        <fullName evidence="3">Mobile element protein</fullName>
    </recommendedName>
</protein>
<name>A0A2A5T307_9GAMM</name>
<dbReference type="RefSeq" id="WP_097356614.1">
    <property type="nucleotide sequence ID" value="NZ_CAWOZE010000003.1"/>
</dbReference>
<gene>
    <name evidence="1" type="ORF">BTN49_1872</name>
</gene>